<dbReference type="Gene3D" id="3.40.50.300">
    <property type="entry name" value="P-loop containing nucleotide triphosphate hydrolases"/>
    <property type="match status" value="1"/>
</dbReference>
<evidence type="ECO:0000313" key="2">
    <source>
        <dbReference type="EMBL" id="ABK62395.1"/>
    </source>
</evidence>
<keyword evidence="3" id="KW-1185">Reference proteome</keyword>
<organism evidence="2 3">
    <name type="scientific">Clostridium novyi (strain NT)</name>
    <dbReference type="NCBI Taxonomy" id="386415"/>
    <lineage>
        <taxon>Bacteria</taxon>
        <taxon>Bacillati</taxon>
        <taxon>Bacillota</taxon>
        <taxon>Clostridia</taxon>
        <taxon>Eubacteriales</taxon>
        <taxon>Clostridiaceae</taxon>
        <taxon>Clostridium</taxon>
    </lineage>
</organism>
<dbReference type="InterPro" id="IPR027417">
    <property type="entry name" value="P-loop_NTPase"/>
</dbReference>
<dbReference type="CDD" id="cd02042">
    <property type="entry name" value="ParAB_family"/>
    <property type="match status" value="1"/>
</dbReference>
<dbReference type="InterPro" id="IPR050678">
    <property type="entry name" value="DNA_Partitioning_ATPase"/>
</dbReference>
<dbReference type="AlphaFoldDB" id="A0Q2G6"/>
<dbReference type="PATRIC" id="fig|386415.7.peg.1852"/>
<dbReference type="SUPFAM" id="SSF52540">
    <property type="entry name" value="P-loop containing nucleoside triphosphate hydrolases"/>
    <property type="match status" value="1"/>
</dbReference>
<dbReference type="HOGENOM" id="CLU_037612_4_0_9"/>
<evidence type="ECO:0000259" key="1">
    <source>
        <dbReference type="Pfam" id="PF13614"/>
    </source>
</evidence>
<dbReference type="eggNOG" id="COG1192">
    <property type="taxonomic scope" value="Bacteria"/>
</dbReference>
<reference evidence="2 3" key="1">
    <citation type="journal article" date="2006" name="Nat. Biotechnol.">
        <title>The genome and transcriptomes of the anti-tumor agent Clostridium novyi-NT.</title>
        <authorList>
            <person name="Bettegowda C."/>
            <person name="Huang X."/>
            <person name="Lin J."/>
            <person name="Cheong I."/>
            <person name="Kohli M."/>
            <person name="Szabo S.A."/>
            <person name="Zhang X."/>
            <person name="Diaz L.A. Jr."/>
            <person name="Velculescu V.E."/>
            <person name="Parmigiani G."/>
            <person name="Kinzler K.W."/>
            <person name="Vogelstein B."/>
            <person name="Zhou S."/>
        </authorList>
    </citation>
    <scope>NUCLEOTIDE SEQUENCE [LARGE SCALE GENOMIC DNA]</scope>
    <source>
        <strain evidence="2 3">NT</strain>
    </source>
</reference>
<dbReference type="Pfam" id="PF13614">
    <property type="entry name" value="AAA_31"/>
    <property type="match status" value="1"/>
</dbReference>
<dbReference type="EMBL" id="CP000382">
    <property type="protein sequence ID" value="ABK62395.1"/>
    <property type="molecule type" value="Genomic_DNA"/>
</dbReference>
<dbReference type="Proteomes" id="UP000008220">
    <property type="component" value="Chromosome"/>
</dbReference>
<sequence>MKLEKVEKLFKVKGFPRILLIDADAQCDLSRLCLGEDIFEEKIMGQKDGTLNELIAKVLVSEQPDLYVDKHIIKRSVRIDEKNTYNNIDIISSHPNLIFTDMDIAEYSRDKLKRSSLVNDEMYKFQIIDNILWAIKDNYDLVFIDCPPNLYYITQNALYASDYYLIPTIPDRLSCYGVPSIYKKVNELNEVFKRNYHSYVDTKLCGVVVNKVTEYSKEPKKTQARALTTLKESFDDKVFKYYLNDGDGIPMAYEHGYSAFELKNKGSSVKKQRKQIINIIEEFASKIYL</sequence>
<dbReference type="PANTHER" id="PTHR13696:SF99">
    <property type="entry name" value="COBYRINIC ACID AC-DIAMIDE SYNTHASE"/>
    <property type="match status" value="1"/>
</dbReference>
<dbReference type="InterPro" id="IPR025669">
    <property type="entry name" value="AAA_dom"/>
</dbReference>
<gene>
    <name evidence="2" type="ordered locus">NT01CX_0320</name>
</gene>
<name>A0Q2G6_CLONN</name>
<dbReference type="PANTHER" id="PTHR13696">
    <property type="entry name" value="P-LOOP CONTAINING NUCLEOSIDE TRIPHOSPHATE HYDROLASE"/>
    <property type="match status" value="1"/>
</dbReference>
<evidence type="ECO:0000313" key="3">
    <source>
        <dbReference type="Proteomes" id="UP000008220"/>
    </source>
</evidence>
<feature type="domain" description="AAA" evidence="1">
    <location>
        <begin position="17"/>
        <end position="194"/>
    </location>
</feature>
<dbReference type="STRING" id="386415.NT01CX_0320"/>
<proteinExistence type="predicted"/>
<dbReference type="KEGG" id="cno:NT01CX_0320"/>
<accession>A0Q2G6</accession>
<protein>
    <submittedName>
        <fullName evidence="2">Sporulation initiation inhibitor protein soj</fullName>
    </submittedName>
</protein>